<dbReference type="Pfam" id="PF00169">
    <property type="entry name" value="PH"/>
    <property type="match status" value="1"/>
</dbReference>
<dbReference type="SUPFAM" id="SSF50729">
    <property type="entry name" value="PH domain-like"/>
    <property type="match status" value="1"/>
</dbReference>
<dbReference type="GO" id="GO:1904115">
    <property type="term" value="C:axon cytoplasm"/>
    <property type="evidence" value="ECO:0007669"/>
    <property type="project" value="GOC"/>
</dbReference>
<dbReference type="FunFam" id="2.30.29.30:FF:000204">
    <property type="entry name" value="kinesin-like protein unc-104 isoform X6"/>
    <property type="match status" value="1"/>
</dbReference>
<dbReference type="SMART" id="SM00233">
    <property type="entry name" value="PH"/>
    <property type="match status" value="1"/>
</dbReference>
<dbReference type="AlphaFoldDB" id="A0AAD9P3Z0"/>
<dbReference type="InterPro" id="IPR049780">
    <property type="entry name" value="PH_KIFIA_KIFIB"/>
</dbReference>
<name>A0AAD9P3Z0_RIDPI</name>
<keyword evidence="3" id="KW-1185">Reference proteome</keyword>
<organism evidence="2 3">
    <name type="scientific">Ridgeia piscesae</name>
    <name type="common">Tubeworm</name>
    <dbReference type="NCBI Taxonomy" id="27915"/>
    <lineage>
        <taxon>Eukaryota</taxon>
        <taxon>Metazoa</taxon>
        <taxon>Spiralia</taxon>
        <taxon>Lophotrochozoa</taxon>
        <taxon>Annelida</taxon>
        <taxon>Polychaeta</taxon>
        <taxon>Sedentaria</taxon>
        <taxon>Canalipalpata</taxon>
        <taxon>Sabellida</taxon>
        <taxon>Siboglinidae</taxon>
        <taxon>Ridgeia</taxon>
    </lineage>
</organism>
<dbReference type="Gene3D" id="2.30.29.30">
    <property type="entry name" value="Pleckstrin-homology domain (PH domain)/Phosphotyrosine-binding domain (PTB)"/>
    <property type="match status" value="1"/>
</dbReference>
<evidence type="ECO:0000259" key="1">
    <source>
        <dbReference type="PROSITE" id="PS50003"/>
    </source>
</evidence>
<dbReference type="PROSITE" id="PS50003">
    <property type="entry name" value="PH_DOMAIN"/>
    <property type="match status" value="1"/>
</dbReference>
<evidence type="ECO:0000313" key="3">
    <source>
        <dbReference type="Proteomes" id="UP001209878"/>
    </source>
</evidence>
<comment type="caution">
    <text evidence="2">The sequence shown here is derived from an EMBL/GenBank/DDBJ whole genome shotgun (WGS) entry which is preliminary data.</text>
</comment>
<gene>
    <name evidence="2" type="ORF">NP493_156g05028</name>
</gene>
<sequence>MGDGVYDEKEALYAPIVEEIRVSPVVSRKGYLNILEEKTSGWRKQVGGVVRRPYVYMYNNEKDPVERSLINLATAQVEFSEESQALLKARNTFSVLTKHRGFLLQSLDDKEFHEWLYALNPLLAGQIR</sequence>
<feature type="domain" description="PH" evidence="1">
    <location>
        <begin position="25"/>
        <end position="124"/>
    </location>
</feature>
<evidence type="ECO:0000313" key="2">
    <source>
        <dbReference type="EMBL" id="KAK2187726.1"/>
    </source>
</evidence>
<dbReference type="InterPro" id="IPR011993">
    <property type="entry name" value="PH-like_dom_sf"/>
</dbReference>
<dbReference type="EMBL" id="JAODUO010000156">
    <property type="protein sequence ID" value="KAK2187726.1"/>
    <property type="molecule type" value="Genomic_DNA"/>
</dbReference>
<proteinExistence type="predicted"/>
<dbReference type="Proteomes" id="UP001209878">
    <property type="component" value="Unassembled WGS sequence"/>
</dbReference>
<reference evidence="2" key="1">
    <citation type="journal article" date="2023" name="Mol. Biol. Evol.">
        <title>Third-Generation Sequencing Reveals the Adaptive Role of the Epigenome in Three Deep-Sea Polychaetes.</title>
        <authorList>
            <person name="Perez M."/>
            <person name="Aroh O."/>
            <person name="Sun Y."/>
            <person name="Lan Y."/>
            <person name="Juniper S.K."/>
            <person name="Young C.R."/>
            <person name="Angers B."/>
            <person name="Qian P.Y."/>
        </authorList>
    </citation>
    <scope>NUCLEOTIDE SEQUENCE</scope>
    <source>
        <strain evidence="2">R07B-5</strain>
    </source>
</reference>
<protein>
    <recommendedName>
        <fullName evidence="1">PH domain-containing protein</fullName>
    </recommendedName>
</protein>
<dbReference type="InterPro" id="IPR001849">
    <property type="entry name" value="PH_domain"/>
</dbReference>
<accession>A0AAD9P3Z0</accession>
<dbReference type="CDD" id="cd01233">
    <property type="entry name" value="PH_KIFIA_KIFIB"/>
    <property type="match status" value="1"/>
</dbReference>
<dbReference type="GO" id="GO:0048490">
    <property type="term" value="P:anterograde synaptic vesicle transport"/>
    <property type="evidence" value="ECO:0007669"/>
    <property type="project" value="UniProtKB-ARBA"/>
</dbReference>